<dbReference type="Proteomes" id="UP000282312">
    <property type="component" value="Unassembled WGS sequence"/>
</dbReference>
<keyword evidence="1" id="KW-0732">Signal</keyword>
<name>A0A3N9X8C9_9ACTN</name>
<comment type="caution">
    <text evidence="2">The sequence shown here is derived from an EMBL/GenBank/DDBJ whole genome shotgun (WGS) entry which is preliminary data.</text>
</comment>
<dbReference type="AlphaFoldDB" id="A0A3N9X8C9"/>
<protein>
    <submittedName>
        <fullName evidence="2">Uncharacterized protein</fullName>
    </submittedName>
</protein>
<gene>
    <name evidence="2" type="ORF">DLJ59_01035</name>
</gene>
<accession>A0A3N9X8C9</accession>
<keyword evidence="3" id="KW-1185">Reference proteome</keyword>
<dbReference type="OrthoDB" id="3405001at2"/>
<feature type="chain" id="PRO_5018172980" evidence="1">
    <location>
        <begin position="27"/>
        <end position="136"/>
    </location>
</feature>
<proteinExistence type="predicted"/>
<evidence type="ECO:0000256" key="1">
    <source>
        <dbReference type="SAM" id="SignalP"/>
    </source>
</evidence>
<organism evidence="2 3">
    <name type="scientific">Micromonospora inaquosa</name>
    <dbReference type="NCBI Taxonomy" id="2203716"/>
    <lineage>
        <taxon>Bacteria</taxon>
        <taxon>Bacillati</taxon>
        <taxon>Actinomycetota</taxon>
        <taxon>Actinomycetes</taxon>
        <taxon>Micromonosporales</taxon>
        <taxon>Micromonosporaceae</taxon>
        <taxon>Micromonospora</taxon>
    </lineage>
</organism>
<feature type="signal peptide" evidence="1">
    <location>
        <begin position="1"/>
        <end position="26"/>
    </location>
</feature>
<evidence type="ECO:0000313" key="2">
    <source>
        <dbReference type="EMBL" id="RQX09358.1"/>
    </source>
</evidence>
<sequence>MRRILTTIALIGLTLSVALAPTPASAASSVEVTAATLVARGVAVDITLTVTCPAGLSGATELIVRQRSGNRVAYAGGWAPLNSCTGEPQAVTGRAWAEAGGLVLHNGVALISGGFELCNLDFCDYPNFEQTFRITR</sequence>
<evidence type="ECO:0000313" key="3">
    <source>
        <dbReference type="Proteomes" id="UP000282312"/>
    </source>
</evidence>
<dbReference type="EMBL" id="QGSZ01000068">
    <property type="protein sequence ID" value="RQX09358.1"/>
    <property type="molecule type" value="Genomic_DNA"/>
</dbReference>
<dbReference type="RefSeq" id="WP_124770639.1">
    <property type="nucleotide sequence ID" value="NZ_JBEZFR010000017.1"/>
</dbReference>
<reference evidence="2 3" key="1">
    <citation type="submission" date="2018-05" db="EMBL/GenBank/DDBJ databases">
        <title>Micromonospora from Atacama Desert.</title>
        <authorList>
            <person name="Carro L."/>
            <person name="Goodfellow M."/>
            <person name="Klenk H.-P."/>
        </authorList>
    </citation>
    <scope>NUCLEOTIDE SEQUENCE [LARGE SCALE GENOMIC DNA]</scope>
    <source>
        <strain evidence="2 3">LB39</strain>
    </source>
</reference>